<dbReference type="InterPro" id="IPR012334">
    <property type="entry name" value="Pectin_lyas_fold"/>
</dbReference>
<dbReference type="Gene3D" id="2.160.20.10">
    <property type="entry name" value="Single-stranded right-handed beta-helix, Pectin lyase-like"/>
    <property type="match status" value="1"/>
</dbReference>
<keyword evidence="3" id="KW-1185">Reference proteome</keyword>
<dbReference type="NCBIfam" id="TIGR01901">
    <property type="entry name" value="adhes_NPXG"/>
    <property type="match status" value="1"/>
</dbReference>
<sequence>QFDVDKSGVILNNSANPTQTQLGGMVAGNPWLAKGEAKIILNEVNSRDRSHLNGWVEVAGRKAEVIIANPAGITCNGCGFINAHRTTLTTGEALMEQGRLKGFDVNQGEVRIDGHGMDSTQQSYTDIIARSVAINARLHAQDLNVTTGRNRVDAAHRQIEKKSADNKPPAFALDVAALGGMYAHK</sequence>
<evidence type="ECO:0000313" key="2">
    <source>
        <dbReference type="EMBL" id="NHB90531.1"/>
    </source>
</evidence>
<organism evidence="2 3">
    <name type="scientific">Photorhabdus tasmaniensis</name>
    <dbReference type="NCBI Taxonomy" id="1004159"/>
    <lineage>
        <taxon>Bacteria</taxon>
        <taxon>Pseudomonadati</taxon>
        <taxon>Pseudomonadota</taxon>
        <taxon>Gammaproteobacteria</taxon>
        <taxon>Enterobacterales</taxon>
        <taxon>Morganellaceae</taxon>
        <taxon>Photorhabdus</taxon>
    </lineage>
</organism>
<dbReference type="InterPro" id="IPR011050">
    <property type="entry name" value="Pectin_lyase_fold/virulence"/>
</dbReference>
<dbReference type="SUPFAM" id="SSF51126">
    <property type="entry name" value="Pectin lyase-like"/>
    <property type="match status" value="1"/>
</dbReference>
<dbReference type="RefSeq" id="WP_166296663.1">
    <property type="nucleotide sequence ID" value="NZ_CAWPIF010000202.1"/>
</dbReference>
<reference evidence="2 3" key="1">
    <citation type="submission" date="2018-02" db="EMBL/GenBank/DDBJ databases">
        <authorList>
            <person name="Machado R.A."/>
        </authorList>
    </citation>
    <scope>NUCLEOTIDE SEQUENCE [LARGE SCALE GENOMIC DNA]</scope>
    <source>
        <strain evidence="2 3">T327</strain>
    </source>
</reference>
<feature type="domain" description="Filamentous haemagglutinin FhaB/tRNA nuclease CdiA-like TPS" evidence="1">
    <location>
        <begin position="1"/>
        <end position="98"/>
    </location>
</feature>
<evidence type="ECO:0000259" key="1">
    <source>
        <dbReference type="SMART" id="SM00912"/>
    </source>
</evidence>
<evidence type="ECO:0000313" key="3">
    <source>
        <dbReference type="Proteomes" id="UP000697802"/>
    </source>
</evidence>
<feature type="non-terminal residue" evidence="2">
    <location>
        <position position="1"/>
    </location>
</feature>
<dbReference type="Proteomes" id="UP000697802">
    <property type="component" value="Unassembled WGS sequence"/>
</dbReference>
<proteinExistence type="predicted"/>
<protein>
    <submittedName>
        <fullName evidence="2">Filamentous hemagglutinin</fullName>
    </submittedName>
</protein>
<comment type="caution">
    <text evidence="2">The sequence shown here is derived from an EMBL/GenBank/DDBJ whole genome shotgun (WGS) entry which is preliminary data.</text>
</comment>
<accession>A0ABX0GQP9</accession>
<dbReference type="Pfam" id="PF05860">
    <property type="entry name" value="TPS"/>
    <property type="match status" value="1"/>
</dbReference>
<dbReference type="InterPro" id="IPR008638">
    <property type="entry name" value="FhaB/CdiA-like_TPS"/>
</dbReference>
<dbReference type="EMBL" id="PUJU01000202">
    <property type="protein sequence ID" value="NHB90531.1"/>
    <property type="molecule type" value="Genomic_DNA"/>
</dbReference>
<dbReference type="SMART" id="SM00912">
    <property type="entry name" value="Haemagg_act"/>
    <property type="match status" value="1"/>
</dbReference>
<gene>
    <name evidence="2" type="ORF">C5471_23830</name>
</gene>
<feature type="non-terminal residue" evidence="2">
    <location>
        <position position="185"/>
    </location>
</feature>
<name>A0ABX0GQP9_9GAMM</name>